<dbReference type="InterPro" id="IPR010982">
    <property type="entry name" value="Lambda_DNA-bd_dom_sf"/>
</dbReference>
<dbReference type="GO" id="GO:0003700">
    <property type="term" value="F:DNA-binding transcription factor activity"/>
    <property type="evidence" value="ECO:0007669"/>
    <property type="project" value="TreeGrafter"/>
</dbReference>
<sequence>MAMRGRHTLGQRIRRLRSAAGLSQDALARAASIGRVTLVRLEKGEQTPRFKTLGAIARALGVDVSELVVEGEFLR</sequence>
<feature type="domain" description="HTH cro/C1-type" evidence="4">
    <location>
        <begin position="13"/>
        <end position="67"/>
    </location>
</feature>
<evidence type="ECO:0000256" key="3">
    <source>
        <dbReference type="ARBA" id="ARBA00023163"/>
    </source>
</evidence>
<dbReference type="PANTHER" id="PTHR46797">
    <property type="entry name" value="HTH-TYPE TRANSCRIPTIONAL REGULATOR"/>
    <property type="match status" value="1"/>
</dbReference>
<dbReference type="EMBL" id="VYDA01000387">
    <property type="protein sequence ID" value="MYH62193.1"/>
    <property type="molecule type" value="Genomic_DNA"/>
</dbReference>
<keyword evidence="3" id="KW-0804">Transcription</keyword>
<dbReference type="PANTHER" id="PTHR46797:SF23">
    <property type="entry name" value="HTH-TYPE TRANSCRIPTIONAL REGULATOR SUTR"/>
    <property type="match status" value="1"/>
</dbReference>
<dbReference type="Gene3D" id="1.10.260.40">
    <property type="entry name" value="lambda repressor-like DNA-binding domains"/>
    <property type="match status" value="1"/>
</dbReference>
<dbReference type="CDD" id="cd00093">
    <property type="entry name" value="HTH_XRE"/>
    <property type="match status" value="1"/>
</dbReference>
<keyword evidence="2" id="KW-0238">DNA-binding</keyword>
<evidence type="ECO:0000256" key="2">
    <source>
        <dbReference type="ARBA" id="ARBA00023125"/>
    </source>
</evidence>
<name>A0A6B1FYH8_9CHLR</name>
<dbReference type="GO" id="GO:0005829">
    <property type="term" value="C:cytosol"/>
    <property type="evidence" value="ECO:0007669"/>
    <property type="project" value="TreeGrafter"/>
</dbReference>
<dbReference type="InterPro" id="IPR050807">
    <property type="entry name" value="TransReg_Diox_bact_type"/>
</dbReference>
<evidence type="ECO:0000313" key="5">
    <source>
        <dbReference type="EMBL" id="MYH62193.1"/>
    </source>
</evidence>
<dbReference type="GO" id="GO:0003677">
    <property type="term" value="F:DNA binding"/>
    <property type="evidence" value="ECO:0007669"/>
    <property type="project" value="UniProtKB-KW"/>
</dbReference>
<gene>
    <name evidence="5" type="ORF">F4148_10675</name>
</gene>
<dbReference type="SUPFAM" id="SSF47413">
    <property type="entry name" value="lambda repressor-like DNA-binding domains"/>
    <property type="match status" value="1"/>
</dbReference>
<accession>A0A6B1FYH8</accession>
<dbReference type="SMART" id="SM00530">
    <property type="entry name" value="HTH_XRE"/>
    <property type="match status" value="1"/>
</dbReference>
<keyword evidence="1" id="KW-0805">Transcription regulation</keyword>
<reference evidence="5" key="1">
    <citation type="submission" date="2019-09" db="EMBL/GenBank/DDBJ databases">
        <title>Characterisation of the sponge microbiome using genome-centric metagenomics.</title>
        <authorList>
            <person name="Engelberts J.P."/>
            <person name="Robbins S.J."/>
            <person name="De Goeij J.M."/>
            <person name="Aranda M."/>
            <person name="Bell S.C."/>
            <person name="Webster N.S."/>
        </authorList>
    </citation>
    <scope>NUCLEOTIDE SEQUENCE</scope>
    <source>
        <strain evidence="5">SB0675_bin_29</strain>
    </source>
</reference>
<evidence type="ECO:0000259" key="4">
    <source>
        <dbReference type="PROSITE" id="PS50943"/>
    </source>
</evidence>
<dbReference type="AlphaFoldDB" id="A0A6B1FYH8"/>
<proteinExistence type="predicted"/>
<organism evidence="5">
    <name type="scientific">Caldilineaceae bacterium SB0675_bin_29</name>
    <dbReference type="NCBI Taxonomy" id="2605266"/>
    <lineage>
        <taxon>Bacteria</taxon>
        <taxon>Bacillati</taxon>
        <taxon>Chloroflexota</taxon>
        <taxon>Caldilineae</taxon>
        <taxon>Caldilineales</taxon>
        <taxon>Caldilineaceae</taxon>
    </lineage>
</organism>
<protein>
    <submittedName>
        <fullName evidence="5">Helix-turn-helix transcriptional regulator</fullName>
    </submittedName>
</protein>
<comment type="caution">
    <text evidence="5">The sequence shown here is derived from an EMBL/GenBank/DDBJ whole genome shotgun (WGS) entry which is preliminary data.</text>
</comment>
<evidence type="ECO:0000256" key="1">
    <source>
        <dbReference type="ARBA" id="ARBA00023015"/>
    </source>
</evidence>
<dbReference type="PROSITE" id="PS50943">
    <property type="entry name" value="HTH_CROC1"/>
    <property type="match status" value="1"/>
</dbReference>
<dbReference type="InterPro" id="IPR001387">
    <property type="entry name" value="Cro/C1-type_HTH"/>
</dbReference>
<dbReference type="Pfam" id="PF13560">
    <property type="entry name" value="HTH_31"/>
    <property type="match status" value="1"/>
</dbReference>